<evidence type="ECO:0000256" key="1">
    <source>
        <dbReference type="ARBA" id="ARBA00004267"/>
    </source>
</evidence>
<dbReference type="GO" id="GO:0000278">
    <property type="term" value="P:mitotic cell cycle"/>
    <property type="evidence" value="ECO:0007669"/>
    <property type="project" value="TreeGrafter"/>
</dbReference>
<reference evidence="10 11" key="1">
    <citation type="submission" date="2015-01" db="EMBL/GenBank/DDBJ databases">
        <title>The Genome Sequence of Exophiala sideris CBS121828.</title>
        <authorList>
            <consortium name="The Broad Institute Genomics Platform"/>
            <person name="Cuomo C."/>
            <person name="de Hoog S."/>
            <person name="Gorbushina A."/>
            <person name="Stielow B."/>
            <person name="Teixiera M."/>
            <person name="Abouelleil A."/>
            <person name="Chapman S.B."/>
            <person name="Priest M."/>
            <person name="Young S.K."/>
            <person name="Wortman J."/>
            <person name="Nusbaum C."/>
            <person name="Birren B."/>
        </authorList>
    </citation>
    <scope>NUCLEOTIDE SEQUENCE [LARGE SCALE GENOMIC DNA]</scope>
    <source>
        <strain evidence="10 11">CBS 121828</strain>
    </source>
</reference>
<dbReference type="InterPro" id="IPR042241">
    <property type="entry name" value="GCP_C_sf"/>
</dbReference>
<dbReference type="PANTHER" id="PTHR19302">
    <property type="entry name" value="GAMMA TUBULIN COMPLEX PROTEIN"/>
    <property type="match status" value="1"/>
</dbReference>
<keyword evidence="3 6" id="KW-0963">Cytoplasm</keyword>
<protein>
    <recommendedName>
        <fullName evidence="6">Spindle pole body component</fullName>
    </recommendedName>
</protein>
<dbReference type="GO" id="GO:0051011">
    <property type="term" value="F:microtubule minus-end binding"/>
    <property type="evidence" value="ECO:0007669"/>
    <property type="project" value="TreeGrafter"/>
</dbReference>
<dbReference type="STRING" id="1016849.A0A0D1ZLJ0"/>
<dbReference type="Pfam" id="PF04130">
    <property type="entry name" value="GCP_C_terminal"/>
    <property type="match status" value="1"/>
</dbReference>
<feature type="domain" description="Gamma tubulin complex component C-terminal" evidence="8">
    <location>
        <begin position="317"/>
        <end position="739"/>
    </location>
</feature>
<feature type="region of interest" description="Disordered" evidence="7">
    <location>
        <begin position="556"/>
        <end position="593"/>
    </location>
</feature>
<dbReference type="Pfam" id="PF17681">
    <property type="entry name" value="GCP_N_terminal"/>
    <property type="match status" value="1"/>
</dbReference>
<dbReference type="InterPro" id="IPR040457">
    <property type="entry name" value="GCP_C"/>
</dbReference>
<organism evidence="10 11">
    <name type="scientific">Exophiala sideris</name>
    <dbReference type="NCBI Taxonomy" id="1016849"/>
    <lineage>
        <taxon>Eukaryota</taxon>
        <taxon>Fungi</taxon>
        <taxon>Dikarya</taxon>
        <taxon>Ascomycota</taxon>
        <taxon>Pezizomycotina</taxon>
        <taxon>Eurotiomycetes</taxon>
        <taxon>Chaetothyriomycetidae</taxon>
        <taxon>Chaetothyriales</taxon>
        <taxon>Herpotrichiellaceae</taxon>
        <taxon>Exophiala</taxon>
    </lineage>
</organism>
<evidence type="ECO:0000256" key="3">
    <source>
        <dbReference type="ARBA" id="ARBA00022490"/>
    </source>
</evidence>
<evidence type="ECO:0000256" key="6">
    <source>
        <dbReference type="RuleBase" id="RU363050"/>
    </source>
</evidence>
<dbReference type="GO" id="GO:0051225">
    <property type="term" value="P:spindle assembly"/>
    <property type="evidence" value="ECO:0007669"/>
    <property type="project" value="TreeGrafter"/>
</dbReference>
<dbReference type="PANTHER" id="PTHR19302:SF27">
    <property type="entry name" value="GAMMA-TUBULIN COMPLEX COMPONENT 4"/>
    <property type="match status" value="1"/>
</dbReference>
<dbReference type="InterPro" id="IPR041470">
    <property type="entry name" value="GCP_N"/>
</dbReference>
<evidence type="ECO:0000259" key="8">
    <source>
        <dbReference type="Pfam" id="PF04130"/>
    </source>
</evidence>
<evidence type="ECO:0000256" key="2">
    <source>
        <dbReference type="ARBA" id="ARBA00010337"/>
    </source>
</evidence>
<dbReference type="GO" id="GO:0000930">
    <property type="term" value="C:gamma-tubulin complex"/>
    <property type="evidence" value="ECO:0007669"/>
    <property type="project" value="TreeGrafter"/>
</dbReference>
<feature type="region of interest" description="Disordered" evidence="7">
    <location>
        <begin position="482"/>
        <end position="511"/>
    </location>
</feature>
<dbReference type="InterPro" id="IPR007259">
    <property type="entry name" value="GCP"/>
</dbReference>
<feature type="domain" description="Gamma tubulin complex component protein N-terminal" evidence="9">
    <location>
        <begin position="2"/>
        <end position="275"/>
    </location>
</feature>
<keyword evidence="4 6" id="KW-0493">Microtubule</keyword>
<dbReference type="GO" id="GO:0000922">
    <property type="term" value="C:spindle pole"/>
    <property type="evidence" value="ECO:0007669"/>
    <property type="project" value="InterPro"/>
</dbReference>
<evidence type="ECO:0000313" key="11">
    <source>
        <dbReference type="Proteomes" id="UP000053599"/>
    </source>
</evidence>
<evidence type="ECO:0000259" key="9">
    <source>
        <dbReference type="Pfam" id="PF17681"/>
    </source>
</evidence>
<dbReference type="GO" id="GO:0043015">
    <property type="term" value="F:gamma-tubulin binding"/>
    <property type="evidence" value="ECO:0007669"/>
    <property type="project" value="InterPro"/>
</dbReference>
<proteinExistence type="inferred from homology"/>
<evidence type="ECO:0000256" key="4">
    <source>
        <dbReference type="ARBA" id="ARBA00022701"/>
    </source>
</evidence>
<name>A0A0D1ZLJ0_9EURO</name>
<dbReference type="Proteomes" id="UP000053599">
    <property type="component" value="Unassembled WGS sequence"/>
</dbReference>
<comment type="subcellular location">
    <subcellularLocation>
        <location evidence="1 6">Cytoplasm</location>
        <location evidence="1 6">Cytoskeleton</location>
        <location evidence="1 6">Microtubule organizing center</location>
    </subcellularLocation>
</comment>
<comment type="similarity">
    <text evidence="2 6">Belongs to the TUBGCP family.</text>
</comment>
<evidence type="ECO:0000313" key="10">
    <source>
        <dbReference type="EMBL" id="KIV87658.1"/>
    </source>
</evidence>
<dbReference type="OrthoDB" id="78652at2759"/>
<feature type="compositionally biased region" description="Low complexity" evidence="7">
    <location>
        <begin position="557"/>
        <end position="575"/>
    </location>
</feature>
<evidence type="ECO:0000256" key="7">
    <source>
        <dbReference type="SAM" id="MobiDB-lite"/>
    </source>
</evidence>
<dbReference type="GO" id="GO:0007020">
    <property type="term" value="P:microtubule nucleation"/>
    <property type="evidence" value="ECO:0007669"/>
    <property type="project" value="InterPro"/>
</dbReference>
<dbReference type="EMBL" id="KN846951">
    <property type="protein sequence ID" value="KIV87658.1"/>
    <property type="molecule type" value="Genomic_DNA"/>
</dbReference>
<dbReference type="GO" id="GO:0044732">
    <property type="term" value="C:mitotic spindle pole body"/>
    <property type="evidence" value="ECO:0007669"/>
    <property type="project" value="TreeGrafter"/>
</dbReference>
<sequence>MLHEILLSLSGVQSPIWDQGRLPGELNGQTFNQYVSPPERAMLESLAHLQRLHVQVKHATAQFTKTHESMVCRAVSASIADVHLGNFMDKIVQVETSILKKDAGYVGAYGIVPLSTIVSDFAPWTRRLEWLKAVVEQLNANSQPTRPSAPGLLDFLEKETHTGYSDIEEMAVALLTVAQRAWMRIASLWILYGKLSRFGPHDFCVKENPQASSTIDTFLLDQLLVPKFVNTAAAQALCSTGTALNQLRSHGKHATFSLKTSSDPAMTLLSRHLKLLESLEYPLNPSLLENVFLSINSSISENALSQVLPRALVMRLLQVILRYVLLDHGEFAVSLVAHADDRVMNRQHAQTAVRPVRRIGKLDDLAVKDAEINSILSKTMAELAALGVDDDVEEEVFLFAKQILSLKTVDVENGSHMVSTLLPTTTFLYITIPPSSPLHIFLSPQDTEVYALLNAYLVSVYRAGFHLSGLWKLSGHRRSYPTPLGPPRSASKAGHAILAARRSRDTRRMKRTRRHWTVASKALFLVNELEAYLQGEVIQNSWTQFHRWLEGEDAIVSPKSSRPTTSSSAAQSRTTGLPDGTSGLGSSDTNVRPSDPRLLAEAHGIFLQGLKSGLFFTNGPFIQTMKTLVTQCDHFNALFSRLQVVWEGLDLQEDDGVVDAFSSYEKDEREVLSEMDRTSDAINASVIQLVNKIRELAAEMRTGTGADDTQQNPAEARWNVTTFVPWQARTVDRLVMKLDSLAERHEDEGNGLDDAGQYDDD</sequence>
<keyword evidence="5 6" id="KW-0206">Cytoskeleton</keyword>
<dbReference type="GO" id="GO:0005874">
    <property type="term" value="C:microtubule"/>
    <property type="evidence" value="ECO:0007669"/>
    <property type="project" value="UniProtKB-KW"/>
</dbReference>
<dbReference type="GO" id="GO:0031122">
    <property type="term" value="P:cytoplasmic microtubule organization"/>
    <property type="evidence" value="ECO:0007669"/>
    <property type="project" value="TreeGrafter"/>
</dbReference>
<gene>
    <name evidence="10" type="ORF">PV11_03190</name>
</gene>
<accession>A0A0D1ZLJ0</accession>
<dbReference type="Gene3D" id="1.20.120.1900">
    <property type="entry name" value="Gamma-tubulin complex, C-terminal domain"/>
    <property type="match status" value="1"/>
</dbReference>
<evidence type="ECO:0000256" key="5">
    <source>
        <dbReference type="ARBA" id="ARBA00023212"/>
    </source>
</evidence>
<dbReference type="GO" id="GO:0051321">
    <property type="term" value="P:meiotic cell cycle"/>
    <property type="evidence" value="ECO:0007669"/>
    <property type="project" value="TreeGrafter"/>
</dbReference>
<dbReference type="HOGENOM" id="CLU_005595_0_0_1"/>
<dbReference type="AlphaFoldDB" id="A0A0D1ZLJ0"/>